<dbReference type="AlphaFoldDB" id="W4VMK1"/>
<dbReference type="InterPro" id="IPR027417">
    <property type="entry name" value="P-loop_NTPase"/>
</dbReference>
<dbReference type="EMBL" id="BAVS01000019">
    <property type="protein sequence ID" value="GAE94068.1"/>
    <property type="molecule type" value="Genomic_DNA"/>
</dbReference>
<dbReference type="GO" id="GO:0002098">
    <property type="term" value="P:tRNA wobble uridine modification"/>
    <property type="evidence" value="ECO:0007669"/>
    <property type="project" value="InterPro"/>
</dbReference>
<dbReference type="GO" id="GO:0043828">
    <property type="term" value="F:tRNA 2-selenouridine synthase activity"/>
    <property type="evidence" value="ECO:0007669"/>
    <property type="project" value="InterPro"/>
</dbReference>
<dbReference type="Proteomes" id="UP000019102">
    <property type="component" value="Unassembled WGS sequence"/>
</dbReference>
<dbReference type="eggNOG" id="COG2603">
    <property type="taxonomic scope" value="Bacteria"/>
</dbReference>
<keyword evidence="3" id="KW-1185">Reference proteome</keyword>
<sequence length="208" mass="24348">MKPKLLVLNGYTGNGKTILLERLAAKGYPVIDLEKIAGHRGSIFGHIGMTLLINDRLIIIYSKNYLIWSTSYILIEGESKRIGKVMMPDWLDQIKEQSQQIFIHLPIEERIRNILDDYQPWLTPDQFMEAFQLIRRRLPTPVAKEIAQHLEEQDFSQAVELLLTYYYDSLYDYSTNYPKSQTTEIYANDIKEAEEQVEELLLKLQQVH</sequence>
<dbReference type="SUPFAM" id="SSF52540">
    <property type="entry name" value="P-loop containing nucleoside triphosphate hydrolases"/>
    <property type="match status" value="1"/>
</dbReference>
<dbReference type="Gene3D" id="3.40.50.300">
    <property type="entry name" value="P-loop containing nucleotide triphosphate hydrolases"/>
    <property type="match status" value="1"/>
</dbReference>
<evidence type="ECO:0000259" key="1">
    <source>
        <dbReference type="Pfam" id="PF26341"/>
    </source>
</evidence>
<gene>
    <name evidence="2" type="ORF">JCM21714_3200</name>
</gene>
<proteinExistence type="predicted"/>
<dbReference type="InterPro" id="IPR017582">
    <property type="entry name" value="SelU"/>
</dbReference>
<protein>
    <submittedName>
        <fullName evidence="2">Selenophosphate-dependent tRNA 2-selenouridine synthase</fullName>
    </submittedName>
</protein>
<comment type="caution">
    <text evidence="2">The sequence shown here is derived from an EMBL/GenBank/DDBJ whole genome shotgun (WGS) entry which is preliminary data.</text>
</comment>
<reference evidence="2 3" key="1">
    <citation type="journal article" date="2014" name="Genome Announc.">
        <title>Draft Genome Sequence of the Boron-Tolerant and Moderately Halotolerant Bacterium Gracilibacillus boraciitolerans JCM 21714T.</title>
        <authorList>
            <person name="Ahmed I."/>
            <person name="Oshima K."/>
            <person name="Suda W."/>
            <person name="Kitamura K."/>
            <person name="Iida T."/>
            <person name="Ohmori Y."/>
            <person name="Fujiwara T."/>
            <person name="Hattori M."/>
            <person name="Ohkuma M."/>
        </authorList>
    </citation>
    <scope>NUCLEOTIDE SEQUENCE [LARGE SCALE GENOMIC DNA]</scope>
    <source>
        <strain evidence="2 3">JCM 21714</strain>
    </source>
</reference>
<dbReference type="InterPro" id="IPR058840">
    <property type="entry name" value="AAA_SelU"/>
</dbReference>
<dbReference type="PANTHER" id="PTHR30401">
    <property type="entry name" value="TRNA 2-SELENOURIDINE SYNTHASE"/>
    <property type="match status" value="1"/>
</dbReference>
<evidence type="ECO:0000313" key="3">
    <source>
        <dbReference type="Proteomes" id="UP000019102"/>
    </source>
</evidence>
<name>W4VMK1_9BACI</name>
<evidence type="ECO:0000313" key="2">
    <source>
        <dbReference type="EMBL" id="GAE94068.1"/>
    </source>
</evidence>
<feature type="domain" description="tRNA 2-selenouridine synthase AAA" evidence="1">
    <location>
        <begin position="4"/>
        <end position="197"/>
    </location>
</feature>
<accession>W4VMK1</accession>
<organism evidence="2 3">
    <name type="scientific">Gracilibacillus boraciitolerans JCM 21714</name>
    <dbReference type="NCBI Taxonomy" id="1298598"/>
    <lineage>
        <taxon>Bacteria</taxon>
        <taxon>Bacillati</taxon>
        <taxon>Bacillota</taxon>
        <taxon>Bacilli</taxon>
        <taxon>Bacillales</taxon>
        <taxon>Bacillaceae</taxon>
        <taxon>Gracilibacillus</taxon>
    </lineage>
</organism>
<dbReference type="PANTHER" id="PTHR30401:SF0">
    <property type="entry name" value="TRNA 2-SELENOURIDINE SYNTHASE"/>
    <property type="match status" value="1"/>
</dbReference>
<dbReference type="Pfam" id="PF26341">
    <property type="entry name" value="AAA_SelU"/>
    <property type="match status" value="1"/>
</dbReference>